<evidence type="ECO:0000256" key="7">
    <source>
        <dbReference type="ARBA" id="ARBA00022989"/>
    </source>
</evidence>
<evidence type="ECO:0000256" key="2">
    <source>
        <dbReference type="ARBA" id="ARBA00010992"/>
    </source>
</evidence>
<keyword evidence="6" id="KW-0769">Symport</keyword>
<feature type="non-terminal residue" evidence="11">
    <location>
        <position position="153"/>
    </location>
</feature>
<evidence type="ECO:0000256" key="9">
    <source>
        <dbReference type="SAM" id="Phobius"/>
    </source>
</evidence>
<dbReference type="PRINTS" id="PR00171">
    <property type="entry name" value="SUGRTRNSPORT"/>
</dbReference>
<evidence type="ECO:0000256" key="1">
    <source>
        <dbReference type="ARBA" id="ARBA00004141"/>
    </source>
</evidence>
<evidence type="ECO:0000313" key="12">
    <source>
        <dbReference type="Proteomes" id="UP000593572"/>
    </source>
</evidence>
<comment type="similarity">
    <text evidence="2">Belongs to the major facilitator superfamily. Sugar transporter (TC 2.A.1.1) family.</text>
</comment>
<dbReference type="SUPFAM" id="SSF103473">
    <property type="entry name" value="MFS general substrate transporter"/>
    <property type="match status" value="1"/>
</dbReference>
<dbReference type="InterPro" id="IPR036259">
    <property type="entry name" value="MFS_trans_sf"/>
</dbReference>
<dbReference type="PROSITE" id="PS50850">
    <property type="entry name" value="MFS"/>
    <property type="match status" value="1"/>
</dbReference>
<keyword evidence="4" id="KW-0762">Sugar transport</keyword>
<dbReference type="InterPro" id="IPR020846">
    <property type="entry name" value="MFS_dom"/>
</dbReference>
<protein>
    <recommendedName>
        <fullName evidence="10">Major facilitator superfamily (MFS) profile domain-containing protein</fullName>
    </recommendedName>
</protein>
<dbReference type="PANTHER" id="PTHR23500:SF357">
    <property type="entry name" value="IP12678P"/>
    <property type="match status" value="1"/>
</dbReference>
<evidence type="ECO:0000256" key="3">
    <source>
        <dbReference type="ARBA" id="ARBA00022448"/>
    </source>
</evidence>
<dbReference type="InterPro" id="IPR005828">
    <property type="entry name" value="MFS_sugar_transport-like"/>
</dbReference>
<comment type="caution">
    <text evidence="11">The sequence shown here is derived from an EMBL/GenBank/DDBJ whole genome shotgun (WGS) entry which is preliminary data.</text>
</comment>
<evidence type="ECO:0000259" key="10">
    <source>
        <dbReference type="PROSITE" id="PS50850"/>
    </source>
</evidence>
<dbReference type="Pfam" id="PF00083">
    <property type="entry name" value="Sugar_tr"/>
    <property type="match status" value="1"/>
</dbReference>
<dbReference type="AlphaFoldDB" id="A0A7J8M2Q3"/>
<proteinExistence type="inferred from homology"/>
<dbReference type="InterPro" id="IPR045262">
    <property type="entry name" value="STP/PLT_plant"/>
</dbReference>
<keyword evidence="8 9" id="KW-0472">Membrane</keyword>
<dbReference type="GO" id="GO:0016020">
    <property type="term" value="C:membrane"/>
    <property type="evidence" value="ECO:0007669"/>
    <property type="project" value="UniProtKB-SubCell"/>
</dbReference>
<dbReference type="PANTHER" id="PTHR23500">
    <property type="entry name" value="SOLUTE CARRIER FAMILY 2, FACILITATED GLUCOSE TRANSPORTER"/>
    <property type="match status" value="1"/>
</dbReference>
<organism evidence="11 12">
    <name type="scientific">Gossypium lobatum</name>
    <dbReference type="NCBI Taxonomy" id="34289"/>
    <lineage>
        <taxon>Eukaryota</taxon>
        <taxon>Viridiplantae</taxon>
        <taxon>Streptophyta</taxon>
        <taxon>Embryophyta</taxon>
        <taxon>Tracheophyta</taxon>
        <taxon>Spermatophyta</taxon>
        <taxon>Magnoliopsida</taxon>
        <taxon>eudicotyledons</taxon>
        <taxon>Gunneridae</taxon>
        <taxon>Pentapetalae</taxon>
        <taxon>rosids</taxon>
        <taxon>malvids</taxon>
        <taxon>Malvales</taxon>
        <taxon>Malvaceae</taxon>
        <taxon>Malvoideae</taxon>
        <taxon>Gossypium</taxon>
    </lineage>
</organism>
<evidence type="ECO:0000256" key="6">
    <source>
        <dbReference type="ARBA" id="ARBA00022847"/>
    </source>
</evidence>
<feature type="transmembrane region" description="Helical" evidence="9">
    <location>
        <begin position="82"/>
        <end position="100"/>
    </location>
</feature>
<dbReference type="Proteomes" id="UP000593572">
    <property type="component" value="Unassembled WGS sequence"/>
</dbReference>
<evidence type="ECO:0000256" key="5">
    <source>
        <dbReference type="ARBA" id="ARBA00022692"/>
    </source>
</evidence>
<dbReference type="GO" id="GO:0015144">
    <property type="term" value="F:carbohydrate transmembrane transporter activity"/>
    <property type="evidence" value="ECO:0007669"/>
    <property type="project" value="InterPro"/>
</dbReference>
<feature type="transmembrane region" description="Helical" evidence="9">
    <location>
        <begin position="112"/>
        <end position="129"/>
    </location>
</feature>
<reference evidence="11 12" key="1">
    <citation type="journal article" date="2019" name="Genome Biol. Evol.">
        <title>Insights into the evolution of the New World diploid cottons (Gossypium, subgenus Houzingenia) based on genome sequencing.</title>
        <authorList>
            <person name="Grover C.E."/>
            <person name="Arick M.A. 2nd"/>
            <person name="Thrash A."/>
            <person name="Conover J.L."/>
            <person name="Sanders W.S."/>
            <person name="Peterson D.G."/>
            <person name="Frelichowski J.E."/>
            <person name="Scheffler J.A."/>
            <person name="Scheffler B.E."/>
            <person name="Wendel J.F."/>
        </authorList>
    </citation>
    <scope>NUCLEOTIDE SEQUENCE [LARGE SCALE GENOMIC DNA]</scope>
    <source>
        <strain evidence="11">157</strain>
        <tissue evidence="11">Leaf</tissue>
    </source>
</reference>
<evidence type="ECO:0000313" key="11">
    <source>
        <dbReference type="EMBL" id="MBA0558985.1"/>
    </source>
</evidence>
<dbReference type="GO" id="GO:0015293">
    <property type="term" value="F:symporter activity"/>
    <property type="evidence" value="ECO:0007669"/>
    <property type="project" value="UniProtKB-KW"/>
</dbReference>
<evidence type="ECO:0000256" key="4">
    <source>
        <dbReference type="ARBA" id="ARBA00022597"/>
    </source>
</evidence>
<keyword evidence="5 9" id="KW-0812">Transmembrane</keyword>
<keyword evidence="12" id="KW-1185">Reference proteome</keyword>
<sequence length="153" mass="16292">MPAGGFSSVTPAGVEFEAKITPIVIISCIMASTGGLMFGYDVGVSGGVTSMPDFLEKFFPVVYRKTRNPGIDGNYCKYDNQGLQLFTSSLYLAGLTATFFASYTTRRLGRRLTMLIAGFFFIAGVVLNAAAQDLAMLIIGRVLLGCGVGFANQ</sequence>
<keyword evidence="3" id="KW-0813">Transport</keyword>
<evidence type="ECO:0000256" key="8">
    <source>
        <dbReference type="ARBA" id="ARBA00023136"/>
    </source>
</evidence>
<dbReference type="Gene3D" id="1.20.1250.20">
    <property type="entry name" value="MFS general substrate transporter like domains"/>
    <property type="match status" value="1"/>
</dbReference>
<dbReference type="InterPro" id="IPR003663">
    <property type="entry name" value="Sugar/inositol_transpt"/>
</dbReference>
<keyword evidence="7 9" id="KW-1133">Transmembrane helix</keyword>
<feature type="domain" description="Major facilitator superfamily (MFS) profile" evidence="10">
    <location>
        <begin position="27"/>
        <end position="153"/>
    </location>
</feature>
<dbReference type="EMBL" id="JABEZX010000006">
    <property type="protein sequence ID" value="MBA0558985.1"/>
    <property type="molecule type" value="Genomic_DNA"/>
</dbReference>
<comment type="subcellular location">
    <subcellularLocation>
        <location evidence="1">Membrane</location>
        <topology evidence="1">Multi-pass membrane protein</topology>
    </subcellularLocation>
</comment>
<gene>
    <name evidence="11" type="ORF">Golob_015969</name>
</gene>
<name>A0A7J8M2Q3_9ROSI</name>
<accession>A0A7J8M2Q3</accession>
<feature type="transmembrane region" description="Helical" evidence="9">
    <location>
        <begin position="20"/>
        <end position="40"/>
    </location>
</feature>